<dbReference type="InterPro" id="IPR023065">
    <property type="entry name" value="Uncharacterised_ApaG"/>
</dbReference>
<reference evidence="3" key="1">
    <citation type="submission" date="2018-05" db="EMBL/GenBank/DDBJ databases">
        <authorList>
            <person name="Lanie J.A."/>
            <person name="Ng W.-L."/>
            <person name="Kazmierczak K.M."/>
            <person name="Andrzejewski T.M."/>
            <person name="Davidsen T.M."/>
            <person name="Wayne K.J."/>
            <person name="Tettelin H."/>
            <person name="Glass J.I."/>
            <person name="Rusch D."/>
            <person name="Podicherti R."/>
            <person name="Tsui H.-C.T."/>
            <person name="Winkler M.E."/>
        </authorList>
    </citation>
    <scope>NUCLEOTIDE SEQUENCE</scope>
</reference>
<dbReference type="InterPro" id="IPR036767">
    <property type="entry name" value="ApaG_sf"/>
</dbReference>
<dbReference type="HAMAP" id="MF_00791">
    <property type="entry name" value="ApaG"/>
    <property type="match status" value="1"/>
</dbReference>
<name>A0A382KLE0_9ZZZZ</name>
<dbReference type="SUPFAM" id="SSF110069">
    <property type="entry name" value="ApaG-like"/>
    <property type="match status" value="1"/>
</dbReference>
<evidence type="ECO:0000259" key="2">
    <source>
        <dbReference type="PROSITE" id="PS51087"/>
    </source>
</evidence>
<gene>
    <name evidence="3" type="ORF">METZ01_LOCUS277239</name>
</gene>
<dbReference type="EMBL" id="UINC01080959">
    <property type="protein sequence ID" value="SVC24385.1"/>
    <property type="molecule type" value="Genomic_DNA"/>
</dbReference>
<evidence type="ECO:0000313" key="3">
    <source>
        <dbReference type="EMBL" id="SVC24385.1"/>
    </source>
</evidence>
<dbReference type="InterPro" id="IPR007474">
    <property type="entry name" value="ApaG_domain"/>
</dbReference>
<dbReference type="AlphaFoldDB" id="A0A382KLE0"/>
<organism evidence="3">
    <name type="scientific">marine metagenome</name>
    <dbReference type="NCBI Taxonomy" id="408172"/>
    <lineage>
        <taxon>unclassified sequences</taxon>
        <taxon>metagenomes</taxon>
        <taxon>ecological metagenomes</taxon>
    </lineage>
</organism>
<protein>
    <recommendedName>
        <fullName evidence="1">Protein ApaG</fullName>
    </recommendedName>
</protein>
<dbReference type="NCBIfam" id="NF003967">
    <property type="entry name" value="PRK05461.1"/>
    <property type="match status" value="1"/>
</dbReference>
<feature type="domain" description="ApaG" evidence="2">
    <location>
        <begin position="3"/>
        <end position="127"/>
    </location>
</feature>
<dbReference type="PROSITE" id="PS51087">
    <property type="entry name" value="APAG"/>
    <property type="match status" value="1"/>
</dbReference>
<dbReference type="PANTHER" id="PTHR47191:SF2">
    <property type="entry name" value="OS05G0170800 PROTEIN"/>
    <property type="match status" value="1"/>
</dbReference>
<sequence>MESQITENVEVQAESFFLEEHSNPEDNHFVFAYKIRIKNHGNQTLQLLSRHWVITDSNGEVEEVRGEGVVGEQPVLEEGEEFEYTSGSHLKTEMGTMHGSYQMVNDQGESLDVEIPCFTLSIPGIIN</sequence>
<dbReference type="Gene3D" id="2.60.40.1470">
    <property type="entry name" value="ApaG domain"/>
    <property type="match status" value="1"/>
</dbReference>
<proteinExistence type="inferred from homology"/>
<dbReference type="Pfam" id="PF04379">
    <property type="entry name" value="DUF525"/>
    <property type="match status" value="1"/>
</dbReference>
<dbReference type="InterPro" id="IPR050718">
    <property type="entry name" value="ApaG-like"/>
</dbReference>
<accession>A0A382KLE0</accession>
<dbReference type="PANTHER" id="PTHR47191">
    <property type="entry name" value="OS05G0170800 PROTEIN"/>
    <property type="match status" value="1"/>
</dbReference>
<evidence type="ECO:0000256" key="1">
    <source>
        <dbReference type="ARBA" id="ARBA00017693"/>
    </source>
</evidence>